<evidence type="ECO:0000256" key="2">
    <source>
        <dbReference type="ARBA" id="ARBA00008683"/>
    </source>
</evidence>
<keyword evidence="6" id="KW-0472">Membrane</keyword>
<dbReference type="GO" id="GO:0008236">
    <property type="term" value="F:serine-type peptidase activity"/>
    <property type="evidence" value="ECO:0007669"/>
    <property type="project" value="UniProtKB-KW"/>
</dbReference>
<evidence type="ECO:0000313" key="9">
    <source>
        <dbReference type="EMBL" id="CAO80901.1"/>
    </source>
</evidence>
<dbReference type="InterPro" id="IPR002142">
    <property type="entry name" value="Peptidase_S49"/>
</dbReference>
<evidence type="ECO:0000256" key="1">
    <source>
        <dbReference type="ARBA" id="ARBA00004370"/>
    </source>
</evidence>
<dbReference type="InterPro" id="IPR047272">
    <property type="entry name" value="S49_SppA_C"/>
</dbReference>
<sequence>MKSIVKALILLLPFLFCSLAMAQTKSDSIFVFLNKQDFPIASVDNMFIPISNPSLLGTGSASGIGLAYLNDEKEWQNHYWIFLNTDFLSYIYERDHSNKYHTLALGAELFPAHILPNLYAGTNYRWQEGGFEDGSFRTGVTYRPHNSTSLAFTWDNPKHQSPYYRLGLAVRPFVFTDAIADYRLELSVDANYARYETDKDYEFKKPVLGIQTQILDGVKVGATYNWEEESALVNFSLCPRNLEAGGLLRSKKNDNYGIAWAQLTDWEHKPFLGHTNPSWYKMDLKGNIVTYTAPKYKIGKIKIYDTGDKSIESIIDNIKQAKDDLEIEGILLKNPSFSTSLALQEELVDAFNDFKSSGKKVCFYYDNIGNGGYIFASSIADKIYLNPTGSVDLRGLSISSPYLKNMLASLGIEVLNFRSHEYKDAGNMFSEERMTPAEREAYESLLQSLYDQILQRMETGRGDRLVASADEIINEGPYFIANDALEKGLVDALIYEDQLNKQLKKDFKFSSQHKELTEYREYAWAKPKENLVAVIYASGNIVSGKGTPGQKIAQETSVDLIRKARKDKQYKGIILRVDSGGGSAQASDIILRELELAKTENKKPIVVSMGGTAASGGYYISCNADKIIAEPSTLTGSIGVVGLMFNGTDMFQKIKVNWDTVKKGEHADMVSINRPWTEEEKQMVIRNIENCYDDFVMKVDAGRPNMTLEQVKQYAQGRVWTGEQAQKIGLVDELGGLEKAKESMSELIGKKGKLTLVDATTKKEGVKISINIGELNVFTPVKAMNTVNSDYIKLYELWSDFGQDKALMLCPVVPETLQF</sequence>
<dbReference type="STRING" id="459349.CLOAM1029"/>
<dbReference type="SUPFAM" id="SSF52096">
    <property type="entry name" value="ClpP/crotonase"/>
    <property type="match status" value="2"/>
</dbReference>
<organism evidence="9 10">
    <name type="scientific">Cloacimonas acidaminovorans (strain Evry)</name>
    <dbReference type="NCBI Taxonomy" id="459349"/>
    <lineage>
        <taxon>Bacteria</taxon>
        <taxon>Pseudomonadati</taxon>
        <taxon>Candidatus Cloacimonadota</taxon>
        <taxon>Candidatus Cloacimonadia</taxon>
        <taxon>Candidatus Cloacimonadales</taxon>
        <taxon>Candidatus Cloacimonadaceae</taxon>
        <taxon>Candidatus Cloacimonas</taxon>
    </lineage>
</organism>
<dbReference type="Proteomes" id="UP000002019">
    <property type="component" value="Chromosome"/>
</dbReference>
<accession>B0VHT6</accession>
<dbReference type="CDD" id="cd07023">
    <property type="entry name" value="S49_Sppa_N_C"/>
    <property type="match status" value="1"/>
</dbReference>
<dbReference type="GO" id="GO:0006465">
    <property type="term" value="P:signal peptide processing"/>
    <property type="evidence" value="ECO:0007669"/>
    <property type="project" value="InterPro"/>
</dbReference>
<dbReference type="GO" id="GO:0016020">
    <property type="term" value="C:membrane"/>
    <property type="evidence" value="ECO:0007669"/>
    <property type="project" value="UniProtKB-SubCell"/>
</dbReference>
<dbReference type="KEGG" id="caci:CLOAM1029"/>
<evidence type="ECO:0000256" key="7">
    <source>
        <dbReference type="SAM" id="SignalP"/>
    </source>
</evidence>
<evidence type="ECO:0000313" key="10">
    <source>
        <dbReference type="Proteomes" id="UP000002019"/>
    </source>
</evidence>
<dbReference type="InterPro" id="IPR004635">
    <property type="entry name" value="Pept_S49_SppA"/>
</dbReference>
<keyword evidence="5" id="KW-0720">Serine protease</keyword>
<dbReference type="InterPro" id="IPR047217">
    <property type="entry name" value="S49_SppA_67K_type_N"/>
</dbReference>
<keyword evidence="10" id="KW-1185">Reference proteome</keyword>
<evidence type="ECO:0000259" key="8">
    <source>
        <dbReference type="Pfam" id="PF01343"/>
    </source>
</evidence>
<dbReference type="eggNOG" id="COG0616">
    <property type="taxonomic scope" value="Bacteria"/>
</dbReference>
<evidence type="ECO:0000256" key="3">
    <source>
        <dbReference type="ARBA" id="ARBA00022670"/>
    </source>
</evidence>
<comment type="similarity">
    <text evidence="2">Belongs to the peptidase S49 family.</text>
</comment>
<comment type="subcellular location">
    <subcellularLocation>
        <location evidence="1">Membrane</location>
    </subcellularLocation>
</comment>
<dbReference type="Gene3D" id="3.90.226.10">
    <property type="entry name" value="2-enoyl-CoA Hydratase, Chain A, domain 1"/>
    <property type="match status" value="2"/>
</dbReference>
<dbReference type="HOGENOM" id="CLU_345056_0_0_0"/>
<keyword evidence="7" id="KW-0732">Signal</keyword>
<proteinExistence type="inferred from homology"/>
<keyword evidence="4 9" id="KW-0378">Hydrolase</keyword>
<dbReference type="EC" id="3.1.3.2" evidence="9"/>
<reference evidence="9 10" key="1">
    <citation type="journal article" date="2008" name="J. Bacteriol.">
        <title>'Candidatus Cloacamonas acidaminovorans': genome sequence reconstruction provides a first glimpse of a new bacterial division.</title>
        <authorList>
            <person name="Pelletier E."/>
            <person name="Kreimeyer A."/>
            <person name="Bocs S."/>
            <person name="Rouy Z."/>
            <person name="Gyapay G."/>
            <person name="Chouari R."/>
            <person name="Riviere D."/>
            <person name="Ganesan A."/>
            <person name="Daegelen P."/>
            <person name="Sghir A."/>
            <person name="Cohen G.N."/>
            <person name="Medigue C."/>
            <person name="Weissenbach J."/>
            <person name="Le Paslier D."/>
        </authorList>
    </citation>
    <scope>NUCLEOTIDE SEQUENCE [LARGE SCALE GENOMIC DNA]</scope>
    <source>
        <strain evidence="10">Evry</strain>
    </source>
</reference>
<feature type="chain" id="PRO_5002755083" evidence="7">
    <location>
        <begin position="23"/>
        <end position="819"/>
    </location>
</feature>
<evidence type="ECO:0000256" key="4">
    <source>
        <dbReference type="ARBA" id="ARBA00022801"/>
    </source>
</evidence>
<dbReference type="NCBIfam" id="TIGR00705">
    <property type="entry name" value="SppA_67K"/>
    <property type="match status" value="1"/>
</dbReference>
<dbReference type="GO" id="GO:0003993">
    <property type="term" value="F:acid phosphatase activity"/>
    <property type="evidence" value="ECO:0007669"/>
    <property type="project" value="UniProtKB-EC"/>
</dbReference>
<evidence type="ECO:0000256" key="5">
    <source>
        <dbReference type="ARBA" id="ARBA00022825"/>
    </source>
</evidence>
<feature type="domain" description="Peptidase S49" evidence="8">
    <location>
        <begin position="354"/>
        <end position="507"/>
    </location>
</feature>
<dbReference type="RefSeq" id="WP_015424759.1">
    <property type="nucleotide sequence ID" value="NC_020449.1"/>
</dbReference>
<dbReference type="InterPro" id="IPR029045">
    <property type="entry name" value="ClpP/crotonase-like_dom_sf"/>
</dbReference>
<dbReference type="CDD" id="cd07018">
    <property type="entry name" value="S49_SppA_67K_type"/>
    <property type="match status" value="1"/>
</dbReference>
<dbReference type="PANTHER" id="PTHR33209:SF1">
    <property type="entry name" value="PEPTIDASE S49 DOMAIN-CONTAINING PROTEIN"/>
    <property type="match status" value="1"/>
</dbReference>
<dbReference type="PANTHER" id="PTHR33209">
    <property type="entry name" value="PROTEASE 4"/>
    <property type="match status" value="1"/>
</dbReference>
<feature type="domain" description="Peptidase S49" evidence="8">
    <location>
        <begin position="599"/>
        <end position="747"/>
    </location>
</feature>
<feature type="signal peptide" evidence="7">
    <location>
        <begin position="1"/>
        <end position="22"/>
    </location>
</feature>
<name>B0VHT6_CLOAI</name>
<dbReference type="EMBL" id="CU466930">
    <property type="protein sequence ID" value="CAO80901.1"/>
    <property type="molecule type" value="Genomic_DNA"/>
</dbReference>
<dbReference type="InterPro" id="IPR004634">
    <property type="entry name" value="Pept_S49_pIV"/>
</dbReference>
<dbReference type="NCBIfam" id="TIGR00706">
    <property type="entry name" value="SppA_dom"/>
    <property type="match status" value="1"/>
</dbReference>
<evidence type="ECO:0000256" key="6">
    <source>
        <dbReference type="ARBA" id="ARBA00023136"/>
    </source>
</evidence>
<dbReference type="AlphaFoldDB" id="B0VHT6"/>
<dbReference type="Pfam" id="PF01343">
    <property type="entry name" value="Peptidase_S49"/>
    <property type="match status" value="2"/>
</dbReference>
<dbReference type="Gene3D" id="6.20.330.10">
    <property type="match status" value="2"/>
</dbReference>
<keyword evidence="3" id="KW-0645">Protease</keyword>
<gene>
    <name evidence="9" type="ordered locus">CLOAM1029</name>
</gene>
<protein>
    <submittedName>
        <fullName evidence="9">Acid phosphatase</fullName>
        <ecNumber evidence="9">3.1.3.2</ecNumber>
    </submittedName>
</protein>